<organism evidence="2 3">
    <name type="scientific">Streptomyces prunicolor</name>
    <dbReference type="NCBI Taxonomy" id="67348"/>
    <lineage>
        <taxon>Bacteria</taxon>
        <taxon>Bacillati</taxon>
        <taxon>Actinomycetota</taxon>
        <taxon>Actinomycetes</taxon>
        <taxon>Kitasatosporales</taxon>
        <taxon>Streptomycetaceae</taxon>
        <taxon>Streptomyces</taxon>
    </lineage>
</organism>
<evidence type="ECO:0000256" key="1">
    <source>
        <dbReference type="SAM" id="MobiDB-lite"/>
    </source>
</evidence>
<gene>
    <name evidence="2" type="ORF">R5A26_11165</name>
</gene>
<reference evidence="2 3" key="1">
    <citation type="submission" date="2023-10" db="EMBL/GenBank/DDBJ databases">
        <title>Characterization of rhizosphere-enriched actinobacteria from wheat plants lab-grown on chernevaya soil.</title>
        <authorList>
            <person name="Tikhonova E.N."/>
            <person name="Konopkin A."/>
            <person name="Kravchenko I.K."/>
        </authorList>
    </citation>
    <scope>NUCLEOTIDE SEQUENCE [LARGE SCALE GENOMIC DNA]</scope>
    <source>
        <strain evidence="2 3">RR29</strain>
    </source>
</reference>
<sequence length="97" mass="10028">MNSRIPPGPPNGPLQPPGHGDSTRSEPRPARPHWKTLTHAGAALGGLFVGVPIGVTSNSSTNKTAPSAAVTMTAITIREATDKAFTTTGCKAWKKIS</sequence>
<protein>
    <submittedName>
        <fullName evidence="2">Uncharacterized protein</fullName>
    </submittedName>
</protein>
<dbReference type="Proteomes" id="UP001187346">
    <property type="component" value="Unassembled WGS sequence"/>
</dbReference>
<feature type="compositionally biased region" description="Pro residues" evidence="1">
    <location>
        <begin position="1"/>
        <end position="16"/>
    </location>
</feature>
<evidence type="ECO:0000313" key="3">
    <source>
        <dbReference type="Proteomes" id="UP001187346"/>
    </source>
</evidence>
<keyword evidence="3" id="KW-1185">Reference proteome</keyword>
<feature type="region of interest" description="Disordered" evidence="1">
    <location>
        <begin position="1"/>
        <end position="33"/>
    </location>
</feature>
<dbReference type="EMBL" id="JAWMAJ010000028">
    <property type="protein sequence ID" value="MDV7216513.1"/>
    <property type="molecule type" value="Genomic_DNA"/>
</dbReference>
<comment type="caution">
    <text evidence="2">The sequence shown here is derived from an EMBL/GenBank/DDBJ whole genome shotgun (WGS) entry which is preliminary data.</text>
</comment>
<dbReference type="RefSeq" id="WP_317771097.1">
    <property type="nucleotide sequence ID" value="NZ_JAWMAJ010000028.1"/>
</dbReference>
<accession>A0ABU4F7E0</accession>
<proteinExistence type="predicted"/>
<evidence type="ECO:0000313" key="2">
    <source>
        <dbReference type="EMBL" id="MDV7216513.1"/>
    </source>
</evidence>
<name>A0ABU4F7E0_9ACTN</name>